<proteinExistence type="predicted"/>
<evidence type="ECO:0000313" key="9">
    <source>
        <dbReference type="EMBL" id="KAF2998211.1"/>
    </source>
</evidence>
<feature type="transmembrane region" description="Helical" evidence="7">
    <location>
        <begin position="291"/>
        <end position="310"/>
    </location>
</feature>
<feature type="transmembrane region" description="Helical" evidence="7">
    <location>
        <begin position="199"/>
        <end position="218"/>
    </location>
</feature>
<dbReference type="InterPro" id="IPR011701">
    <property type="entry name" value="MFS"/>
</dbReference>
<dbReference type="AlphaFoldDB" id="A0A9P4T9J2"/>
<dbReference type="GO" id="GO:0005886">
    <property type="term" value="C:plasma membrane"/>
    <property type="evidence" value="ECO:0007669"/>
    <property type="project" value="TreeGrafter"/>
</dbReference>
<keyword evidence="5 7" id="KW-0472">Membrane</keyword>
<feature type="transmembrane region" description="Helical" evidence="7">
    <location>
        <begin position="43"/>
        <end position="66"/>
    </location>
</feature>
<dbReference type="InterPro" id="IPR036259">
    <property type="entry name" value="MFS_trans_sf"/>
</dbReference>
<evidence type="ECO:0000256" key="1">
    <source>
        <dbReference type="ARBA" id="ARBA00004141"/>
    </source>
</evidence>
<feature type="transmembrane region" description="Helical" evidence="7">
    <location>
        <begin position="406"/>
        <end position="426"/>
    </location>
</feature>
<comment type="subcellular location">
    <subcellularLocation>
        <location evidence="1">Membrane</location>
        <topology evidence="1">Multi-pass membrane protein</topology>
    </subcellularLocation>
</comment>
<reference evidence="9" key="1">
    <citation type="submission" date="2019-04" db="EMBL/GenBank/DDBJ databases">
        <title>Sequencing of skin fungus with MAO and IRED activity.</title>
        <authorList>
            <person name="Marsaioli A.J."/>
            <person name="Bonatto J.M.C."/>
            <person name="Reis Junior O."/>
        </authorList>
    </citation>
    <scope>NUCLEOTIDE SEQUENCE</scope>
    <source>
        <strain evidence="9">30M1</strain>
    </source>
</reference>
<dbReference type="PANTHER" id="PTHR23502">
    <property type="entry name" value="MAJOR FACILITATOR SUPERFAMILY"/>
    <property type="match status" value="1"/>
</dbReference>
<keyword evidence="3 7" id="KW-0812">Transmembrane</keyword>
<feature type="transmembrane region" description="Helical" evidence="7">
    <location>
        <begin position="168"/>
        <end position="193"/>
    </location>
</feature>
<evidence type="ECO:0000313" key="10">
    <source>
        <dbReference type="Proteomes" id="UP000801428"/>
    </source>
</evidence>
<keyword evidence="10" id="KW-1185">Reference proteome</keyword>
<dbReference type="FunFam" id="1.20.1720.10:FF:000009">
    <property type="entry name" value="MFS multidrug transporter"/>
    <property type="match status" value="1"/>
</dbReference>
<keyword evidence="2" id="KW-0813">Transport</keyword>
<evidence type="ECO:0000256" key="6">
    <source>
        <dbReference type="SAM" id="MobiDB-lite"/>
    </source>
</evidence>
<dbReference type="Gene3D" id="1.20.1720.10">
    <property type="entry name" value="Multidrug resistance protein D"/>
    <property type="match status" value="1"/>
</dbReference>
<dbReference type="PRINTS" id="PR01036">
    <property type="entry name" value="TCRTETB"/>
</dbReference>
<organism evidence="9 10">
    <name type="scientific">Curvularia kusanoi</name>
    <name type="common">Cochliobolus kusanoi</name>
    <dbReference type="NCBI Taxonomy" id="90978"/>
    <lineage>
        <taxon>Eukaryota</taxon>
        <taxon>Fungi</taxon>
        <taxon>Dikarya</taxon>
        <taxon>Ascomycota</taxon>
        <taxon>Pezizomycotina</taxon>
        <taxon>Dothideomycetes</taxon>
        <taxon>Pleosporomycetidae</taxon>
        <taxon>Pleosporales</taxon>
        <taxon>Pleosporineae</taxon>
        <taxon>Pleosporaceae</taxon>
        <taxon>Curvularia</taxon>
    </lineage>
</organism>
<dbReference type="Gene3D" id="1.20.1250.20">
    <property type="entry name" value="MFS general substrate transporter like domains"/>
    <property type="match status" value="1"/>
</dbReference>
<accession>A0A9P4T9J2</accession>
<protein>
    <recommendedName>
        <fullName evidence="8">Major facilitator superfamily (MFS) profile domain-containing protein</fullName>
    </recommendedName>
</protein>
<keyword evidence="4 7" id="KW-1133">Transmembrane helix</keyword>
<comment type="caution">
    <text evidence="9">The sequence shown here is derived from an EMBL/GenBank/DDBJ whole genome shotgun (WGS) entry which is preliminary data.</text>
</comment>
<sequence>MSTTPADHESVRAAVVQHTSTSETVINHEEEPYTVFSPASRRWIMIMVSISALTSPFGATTYLPAINTLAGVLSITPSQINVSIATYMIAQGLAPAFLGSMSDNSGRRLSFIICLSIFIIGNIGLALQTSYVALLLLRMVQAIGGTASISLTYAVVADITTAAERGSYLGYAGAGILAGQSIGPTIGGLLAQYLGWRSIFWFLAIFSGALLLVMGLSFPETCRKVVGNGSVPATGIYWSIPSWSHQRKLARRNQLPDPDRPQEKPLKAGSKLYPNPLPTLRLVIQKESSIILVYNGLFFTGMMVVISALPTLYKNTYGLSELHIGLCYLSNGIGSLSASLAMGHIVDWNFRRHAHRLGLTIEKAKKPNIQDFPIELARLQIALPGHCLGIIGLLIFGWAIQYRMHLAVPELALFITGFGTSTAFNITNTLLMDLHSDCPASAAAAVNLL</sequence>
<dbReference type="OrthoDB" id="2441642at2759"/>
<feature type="transmembrane region" description="Helical" evidence="7">
    <location>
        <begin position="381"/>
        <end position="400"/>
    </location>
</feature>
<feature type="region of interest" description="Disordered" evidence="6">
    <location>
        <begin position="251"/>
        <end position="271"/>
    </location>
</feature>
<feature type="transmembrane region" description="Helical" evidence="7">
    <location>
        <begin position="78"/>
        <end position="97"/>
    </location>
</feature>
<evidence type="ECO:0000256" key="5">
    <source>
        <dbReference type="ARBA" id="ARBA00023136"/>
    </source>
</evidence>
<feature type="compositionally biased region" description="Basic and acidic residues" evidence="6">
    <location>
        <begin position="257"/>
        <end position="266"/>
    </location>
</feature>
<dbReference type="PANTHER" id="PTHR23502:SF51">
    <property type="entry name" value="QUINIDINE RESISTANCE PROTEIN 1-RELATED"/>
    <property type="match status" value="1"/>
</dbReference>
<evidence type="ECO:0000256" key="7">
    <source>
        <dbReference type="SAM" id="Phobius"/>
    </source>
</evidence>
<name>A0A9P4T9J2_CURKU</name>
<evidence type="ECO:0000256" key="4">
    <source>
        <dbReference type="ARBA" id="ARBA00022989"/>
    </source>
</evidence>
<feature type="transmembrane region" description="Helical" evidence="7">
    <location>
        <begin position="109"/>
        <end position="127"/>
    </location>
</feature>
<dbReference type="Proteomes" id="UP000801428">
    <property type="component" value="Unassembled WGS sequence"/>
</dbReference>
<feature type="domain" description="Major facilitator superfamily (MFS) profile" evidence="8">
    <location>
        <begin position="44"/>
        <end position="449"/>
    </location>
</feature>
<evidence type="ECO:0000259" key="8">
    <source>
        <dbReference type="PROSITE" id="PS50850"/>
    </source>
</evidence>
<evidence type="ECO:0000256" key="2">
    <source>
        <dbReference type="ARBA" id="ARBA00022448"/>
    </source>
</evidence>
<evidence type="ECO:0000256" key="3">
    <source>
        <dbReference type="ARBA" id="ARBA00022692"/>
    </source>
</evidence>
<feature type="transmembrane region" description="Helical" evidence="7">
    <location>
        <begin position="133"/>
        <end position="156"/>
    </location>
</feature>
<dbReference type="GO" id="GO:0022857">
    <property type="term" value="F:transmembrane transporter activity"/>
    <property type="evidence" value="ECO:0007669"/>
    <property type="project" value="InterPro"/>
</dbReference>
<dbReference type="Pfam" id="PF07690">
    <property type="entry name" value="MFS_1"/>
    <property type="match status" value="1"/>
</dbReference>
<dbReference type="EMBL" id="SWKU01000020">
    <property type="protein sequence ID" value="KAF2998211.1"/>
    <property type="molecule type" value="Genomic_DNA"/>
</dbReference>
<dbReference type="PROSITE" id="PS50850">
    <property type="entry name" value="MFS"/>
    <property type="match status" value="1"/>
</dbReference>
<dbReference type="SUPFAM" id="SSF103473">
    <property type="entry name" value="MFS general substrate transporter"/>
    <property type="match status" value="1"/>
</dbReference>
<dbReference type="InterPro" id="IPR020846">
    <property type="entry name" value="MFS_dom"/>
</dbReference>
<gene>
    <name evidence="9" type="ORF">E8E13_005060</name>
</gene>